<organism evidence="1 2">
    <name type="scientific">Faecalibacterium tardum</name>
    <dbReference type="NCBI Taxonomy" id="3133156"/>
    <lineage>
        <taxon>Bacteria</taxon>
        <taxon>Bacillati</taxon>
        <taxon>Bacillota</taxon>
        <taxon>Clostridia</taxon>
        <taxon>Eubacteriales</taxon>
        <taxon>Oscillospiraceae</taxon>
        <taxon>Faecalibacterium</taxon>
    </lineage>
</organism>
<evidence type="ECO:0000313" key="2">
    <source>
        <dbReference type="Proteomes" id="UP001457197"/>
    </source>
</evidence>
<dbReference type="PROSITE" id="PS51257">
    <property type="entry name" value="PROKAR_LIPOPROTEIN"/>
    <property type="match status" value="1"/>
</dbReference>
<reference evidence="1 2" key="1">
    <citation type="submission" date="2024-03" db="EMBL/GenBank/DDBJ databases">
        <title>Human intestinal bacterial collection.</title>
        <authorList>
            <person name="Pauvert C."/>
            <person name="Hitch T.C.A."/>
            <person name="Clavel T."/>
        </authorList>
    </citation>
    <scope>NUCLEOTIDE SEQUENCE [LARGE SCALE GENOMIC DNA]</scope>
    <source>
        <strain evidence="1 2">CLA-AA-H175</strain>
    </source>
</reference>
<sequence>MNTDKAYIMGLVVGGGCFSSNHKSFSIKLPYRQWGDYDKNPERAGMIANDILKVVKPLMNVEYNLDVSYTPGKEWNIVCHGDTADLIRDLHSFHIEPTSDLHKTADLQYLIASLSDTNMKKRFIAGVADTIGSMAPSHRRFTDDVQIISFEISGFNYKYVCQLCNLLYQLGCVPDQILWQHPNMQSGTDSYYKSWKKGNKLRVTLDSFSTFGSLAFKSKTIASKENRKKEEKYNSAEKCENKTLSVPGVVAVHVDENYADIPQELRGGHFIHHKQICAALNCPHSPKNELDRLLTNAENYISPFTVLHKDTAVGVANIIANDPLLHNRNYTQTDIEVKYLVDSMNDGATTVLFSDGTPIMHYSRDKGYPLNVIMDAVAYIVASKTGNLNGKRPRGNREEIIMNAITANPDFTVTVKVPDLLTPMVLTDGKVAAMVGPLNAQVYRQLISYDSSNKYKMLVRKITENDLR</sequence>
<proteinExistence type="predicted"/>
<dbReference type="EMBL" id="JBBMEO010000033">
    <property type="protein sequence ID" value="MEQ2363035.1"/>
    <property type="molecule type" value="Genomic_DNA"/>
</dbReference>
<name>A0ABV1AXV1_9FIRM</name>
<gene>
    <name evidence="1" type="ORF">WMO44_12955</name>
</gene>
<evidence type="ECO:0000313" key="1">
    <source>
        <dbReference type="EMBL" id="MEQ2363035.1"/>
    </source>
</evidence>
<dbReference type="RefSeq" id="WP_349152818.1">
    <property type="nucleotide sequence ID" value="NZ_JBBMEO010000033.1"/>
</dbReference>
<protein>
    <submittedName>
        <fullName evidence="1">Uncharacterized protein</fullName>
    </submittedName>
</protein>
<dbReference type="Proteomes" id="UP001457197">
    <property type="component" value="Unassembled WGS sequence"/>
</dbReference>
<keyword evidence="2" id="KW-1185">Reference proteome</keyword>
<comment type="caution">
    <text evidence="1">The sequence shown here is derived from an EMBL/GenBank/DDBJ whole genome shotgun (WGS) entry which is preliminary data.</text>
</comment>
<accession>A0ABV1AXV1</accession>